<comment type="pathway">
    <text evidence="3">Amino-acid biosynthesis; L-lysine biosynthesis via DAP pathway; LL-2,6-diaminopimelate from (S)-tetrahydrodipicolinate (succinylase route): step 3/3.</text>
</comment>
<evidence type="ECO:0000313" key="13">
    <source>
        <dbReference type="EMBL" id="GIJ50907.1"/>
    </source>
</evidence>
<reference evidence="13" key="1">
    <citation type="submission" date="2021-01" db="EMBL/GenBank/DDBJ databases">
        <title>Whole genome shotgun sequence of Virgisporangium aliadipatigenens NBRC 105644.</title>
        <authorList>
            <person name="Komaki H."/>
            <person name="Tamura T."/>
        </authorList>
    </citation>
    <scope>NUCLEOTIDE SEQUENCE</scope>
    <source>
        <strain evidence="13">NBRC 105644</strain>
    </source>
</reference>
<feature type="domain" description="Peptidase M20 dimerisation" evidence="12">
    <location>
        <begin position="199"/>
        <end position="308"/>
    </location>
</feature>
<dbReference type="EC" id="3.5.1.18" evidence="5"/>
<evidence type="ECO:0000256" key="3">
    <source>
        <dbReference type="ARBA" id="ARBA00005130"/>
    </source>
</evidence>
<keyword evidence="8" id="KW-0378">Hydrolase</keyword>
<evidence type="ECO:0000256" key="4">
    <source>
        <dbReference type="ARBA" id="ARBA00006247"/>
    </source>
</evidence>
<dbReference type="GO" id="GO:0009014">
    <property type="term" value="F:succinyl-diaminopimelate desuccinylase activity"/>
    <property type="evidence" value="ECO:0007669"/>
    <property type="project" value="UniProtKB-EC"/>
</dbReference>
<comment type="cofactor">
    <cofactor evidence="1">
        <name>Co(2+)</name>
        <dbReference type="ChEBI" id="CHEBI:48828"/>
    </cofactor>
</comment>
<dbReference type="AlphaFoldDB" id="A0A8J4DW93"/>
<evidence type="ECO:0000256" key="6">
    <source>
        <dbReference type="ARBA" id="ARBA00016853"/>
    </source>
</evidence>
<evidence type="ECO:0000256" key="5">
    <source>
        <dbReference type="ARBA" id="ARBA00011921"/>
    </source>
</evidence>
<dbReference type="InterPro" id="IPR010182">
    <property type="entry name" value="ArgE/DapE"/>
</dbReference>
<dbReference type="InterPro" id="IPR001261">
    <property type="entry name" value="ArgE/DapE_CS"/>
</dbReference>
<evidence type="ECO:0000256" key="2">
    <source>
        <dbReference type="ARBA" id="ARBA00001947"/>
    </source>
</evidence>
<evidence type="ECO:0000256" key="1">
    <source>
        <dbReference type="ARBA" id="ARBA00001941"/>
    </source>
</evidence>
<dbReference type="Proteomes" id="UP000619260">
    <property type="component" value="Unassembled WGS sequence"/>
</dbReference>
<keyword evidence="7" id="KW-0479">Metal-binding</keyword>
<keyword evidence="14" id="KW-1185">Reference proteome</keyword>
<organism evidence="13 14">
    <name type="scientific">Virgisporangium aliadipatigenens</name>
    <dbReference type="NCBI Taxonomy" id="741659"/>
    <lineage>
        <taxon>Bacteria</taxon>
        <taxon>Bacillati</taxon>
        <taxon>Actinomycetota</taxon>
        <taxon>Actinomycetes</taxon>
        <taxon>Micromonosporales</taxon>
        <taxon>Micromonosporaceae</taxon>
        <taxon>Virgisporangium</taxon>
    </lineage>
</organism>
<dbReference type="UniPathway" id="UPA00034">
    <property type="reaction ID" value="UER00021"/>
</dbReference>
<comment type="similarity">
    <text evidence="4">Belongs to the peptidase M20A family.</text>
</comment>
<dbReference type="InterPro" id="IPR036264">
    <property type="entry name" value="Bact_exopeptidase_dim_dom"/>
</dbReference>
<dbReference type="InterPro" id="IPR050072">
    <property type="entry name" value="Peptidase_M20A"/>
</dbReference>
<dbReference type="InterPro" id="IPR002933">
    <property type="entry name" value="Peptidase_M20"/>
</dbReference>
<dbReference type="Gene3D" id="3.40.630.10">
    <property type="entry name" value="Zn peptidases"/>
    <property type="match status" value="1"/>
</dbReference>
<dbReference type="GO" id="GO:0009089">
    <property type="term" value="P:lysine biosynthetic process via diaminopimelate"/>
    <property type="evidence" value="ECO:0007669"/>
    <property type="project" value="UniProtKB-UniPathway"/>
</dbReference>
<dbReference type="SUPFAM" id="SSF53187">
    <property type="entry name" value="Zn-dependent exopeptidases"/>
    <property type="match status" value="1"/>
</dbReference>
<evidence type="ECO:0000256" key="8">
    <source>
        <dbReference type="ARBA" id="ARBA00022801"/>
    </source>
</evidence>
<accession>A0A8J4DW93</accession>
<dbReference type="RefSeq" id="WP_203904324.1">
    <property type="nucleotide sequence ID" value="NZ_BOPF01000040.1"/>
</dbReference>
<keyword evidence="10" id="KW-0170">Cobalt</keyword>
<dbReference type="NCBIfam" id="TIGR01910">
    <property type="entry name" value="DapE-ArgE"/>
    <property type="match status" value="1"/>
</dbReference>
<dbReference type="Pfam" id="PF07687">
    <property type="entry name" value="M20_dimer"/>
    <property type="match status" value="1"/>
</dbReference>
<proteinExistence type="inferred from homology"/>
<sequence>MNSPLDLLHAARDEAVAALRELIRIPSVSGTAAESEAVAWVADLLRREGVEVDHWRLPLAELTARADFPGAEVERTQAWGVVARLPGAGGRSLMLNGHLDVVPPGDREAWHEDPFSGLVDGEHVFGRGACDMKGGVISALFAFLAVHRSGVTPPGDVLFAGVVGEEDGGLGTFATLARGWSADACVITEPTGLDVVPANGGALTFRLRVPGLAAHAADRTSGVSAVEKFHKIFAALRELEAARTADVDPLMRRHPVAYPLEVGSVRAGDWSSTVPDLLVAEGRFGVALDEPVPAARAAFEAAVADACAADPWLAAHPVTVEWWGGQFASGRCPAASDLVPRVLAAHGSPTPAVYGATYGSDLRLLAGAGVPTVQYGPGQVRWAHAPDERVPVAEVLRCAETLVRLALS</sequence>
<evidence type="ECO:0000256" key="7">
    <source>
        <dbReference type="ARBA" id="ARBA00022723"/>
    </source>
</evidence>
<comment type="caution">
    <text evidence="13">The sequence shown here is derived from an EMBL/GenBank/DDBJ whole genome shotgun (WGS) entry which is preliminary data.</text>
</comment>
<dbReference type="Gene3D" id="3.30.70.360">
    <property type="match status" value="1"/>
</dbReference>
<dbReference type="SUPFAM" id="SSF55031">
    <property type="entry name" value="Bacterial exopeptidase dimerisation domain"/>
    <property type="match status" value="1"/>
</dbReference>
<comment type="cofactor">
    <cofactor evidence="2">
        <name>Zn(2+)</name>
        <dbReference type="ChEBI" id="CHEBI:29105"/>
    </cofactor>
</comment>
<keyword evidence="9" id="KW-0862">Zinc</keyword>
<dbReference type="InterPro" id="IPR011650">
    <property type="entry name" value="Peptidase_M20_dimer"/>
</dbReference>
<evidence type="ECO:0000313" key="14">
    <source>
        <dbReference type="Proteomes" id="UP000619260"/>
    </source>
</evidence>
<gene>
    <name evidence="13" type="ORF">Val02_77930</name>
</gene>
<evidence type="ECO:0000256" key="10">
    <source>
        <dbReference type="ARBA" id="ARBA00023285"/>
    </source>
</evidence>
<dbReference type="PANTHER" id="PTHR43808">
    <property type="entry name" value="ACETYLORNITHINE DEACETYLASE"/>
    <property type="match status" value="1"/>
</dbReference>
<dbReference type="PROSITE" id="PS00758">
    <property type="entry name" value="ARGE_DAPE_CPG2_1"/>
    <property type="match status" value="1"/>
</dbReference>
<comment type="catalytic activity">
    <reaction evidence="11">
        <text>N-succinyl-(2S,6S)-2,6-diaminopimelate + H2O = (2S,6S)-2,6-diaminopimelate + succinate</text>
        <dbReference type="Rhea" id="RHEA:22608"/>
        <dbReference type="ChEBI" id="CHEBI:15377"/>
        <dbReference type="ChEBI" id="CHEBI:30031"/>
        <dbReference type="ChEBI" id="CHEBI:57609"/>
        <dbReference type="ChEBI" id="CHEBI:58087"/>
        <dbReference type="EC" id="3.5.1.18"/>
    </reaction>
</comment>
<evidence type="ECO:0000256" key="11">
    <source>
        <dbReference type="ARBA" id="ARBA00051301"/>
    </source>
</evidence>
<name>A0A8J4DW93_9ACTN</name>
<protein>
    <recommendedName>
        <fullName evidence="6">Probable succinyl-diaminopimelate desuccinylase</fullName>
        <ecNumber evidence="5">3.5.1.18</ecNumber>
    </recommendedName>
</protein>
<dbReference type="PANTHER" id="PTHR43808:SF25">
    <property type="entry name" value="PEPTIDASE M20 DIMERISATION DOMAIN-CONTAINING PROTEIN"/>
    <property type="match status" value="1"/>
</dbReference>
<dbReference type="Pfam" id="PF01546">
    <property type="entry name" value="Peptidase_M20"/>
    <property type="match status" value="1"/>
</dbReference>
<evidence type="ECO:0000259" key="12">
    <source>
        <dbReference type="Pfam" id="PF07687"/>
    </source>
</evidence>
<dbReference type="GO" id="GO:0046872">
    <property type="term" value="F:metal ion binding"/>
    <property type="evidence" value="ECO:0007669"/>
    <property type="project" value="UniProtKB-KW"/>
</dbReference>
<dbReference type="EMBL" id="BOPF01000040">
    <property type="protein sequence ID" value="GIJ50907.1"/>
    <property type="molecule type" value="Genomic_DNA"/>
</dbReference>
<evidence type="ECO:0000256" key="9">
    <source>
        <dbReference type="ARBA" id="ARBA00022833"/>
    </source>
</evidence>